<name>A0A1I3GTF4_9FIRM</name>
<feature type="transmembrane region" description="Helical" evidence="1">
    <location>
        <begin position="14"/>
        <end position="31"/>
    </location>
</feature>
<sequence>MKQLMQDFKNSKPLKLYCILFSLIHLVYVYFEVSKSLYIQTHSLEGALEKYQFEHLSSLSKITYSLELLIILLCIVFLISVVRKKDNTAAKHFILLHFALLIVLTFISYLVSILLEVSFLSLALILYYPLGITFLFLLYLVAKILYKKIFRNSMN</sequence>
<dbReference type="EMBL" id="FOQA01000010">
    <property type="protein sequence ID" value="SFI26630.1"/>
    <property type="molecule type" value="Genomic_DNA"/>
</dbReference>
<keyword evidence="3" id="KW-1185">Reference proteome</keyword>
<feature type="transmembrane region" description="Helical" evidence="1">
    <location>
        <begin position="94"/>
        <end position="115"/>
    </location>
</feature>
<dbReference type="AlphaFoldDB" id="A0A1I3GTF4"/>
<accession>A0A1I3GTF4</accession>
<feature type="transmembrane region" description="Helical" evidence="1">
    <location>
        <begin position="127"/>
        <end position="146"/>
    </location>
</feature>
<keyword evidence="1" id="KW-1133">Transmembrane helix</keyword>
<organism evidence="2 3">
    <name type="scientific">Tindallia magadiensis</name>
    <dbReference type="NCBI Taxonomy" id="69895"/>
    <lineage>
        <taxon>Bacteria</taxon>
        <taxon>Bacillati</taxon>
        <taxon>Bacillota</taxon>
        <taxon>Clostridia</taxon>
        <taxon>Peptostreptococcales</taxon>
        <taxon>Tindalliaceae</taxon>
        <taxon>Tindallia</taxon>
    </lineage>
</organism>
<protein>
    <submittedName>
        <fullName evidence="2">Uncharacterized protein</fullName>
    </submittedName>
</protein>
<dbReference type="Proteomes" id="UP000199287">
    <property type="component" value="Unassembled WGS sequence"/>
</dbReference>
<evidence type="ECO:0000313" key="2">
    <source>
        <dbReference type="EMBL" id="SFI26630.1"/>
    </source>
</evidence>
<reference evidence="3" key="1">
    <citation type="submission" date="2016-10" db="EMBL/GenBank/DDBJ databases">
        <authorList>
            <person name="Varghese N."/>
            <person name="Submissions S."/>
        </authorList>
    </citation>
    <scope>NUCLEOTIDE SEQUENCE [LARGE SCALE GENOMIC DNA]</scope>
    <source>
        <strain evidence="3">Z-7934</strain>
    </source>
</reference>
<evidence type="ECO:0000256" key="1">
    <source>
        <dbReference type="SAM" id="Phobius"/>
    </source>
</evidence>
<keyword evidence="1" id="KW-0812">Transmembrane</keyword>
<evidence type="ECO:0000313" key="3">
    <source>
        <dbReference type="Proteomes" id="UP000199287"/>
    </source>
</evidence>
<proteinExistence type="predicted"/>
<keyword evidence="1" id="KW-0472">Membrane</keyword>
<gene>
    <name evidence="2" type="ORF">SAMN05192551_11038</name>
</gene>
<feature type="transmembrane region" description="Helical" evidence="1">
    <location>
        <begin position="62"/>
        <end position="82"/>
    </location>
</feature>